<dbReference type="Proteomes" id="UP001652395">
    <property type="component" value="Unassembled WGS sequence"/>
</dbReference>
<keyword evidence="2" id="KW-1185">Reference proteome</keyword>
<comment type="caution">
    <text evidence="1">The sequence shown here is derived from an EMBL/GenBank/DDBJ whole genome shotgun (WGS) entry which is preliminary data.</text>
</comment>
<protein>
    <submittedName>
        <fullName evidence="1">Uncharacterized protein</fullName>
    </submittedName>
</protein>
<dbReference type="EMBL" id="JAOQJF010000011">
    <property type="protein sequence ID" value="MCU6799799.1"/>
    <property type="molecule type" value="Genomic_DNA"/>
</dbReference>
<sequence length="79" mass="9221">MKRIKAACLLQTIHFQLKDDLGHVAAVKAVKDELEHYKVQLERKNTKFQIVDEAEQPDGSIIVHIKKQYNNHSCNEYMK</sequence>
<accession>A0ABT2UYS4</accession>
<organism evidence="1 2">
    <name type="scientific">Alitiscatomonas aceti</name>
    <dbReference type="NCBI Taxonomy" id="2981724"/>
    <lineage>
        <taxon>Bacteria</taxon>
        <taxon>Bacillati</taxon>
        <taxon>Bacillota</taxon>
        <taxon>Clostridia</taxon>
        <taxon>Lachnospirales</taxon>
        <taxon>Lachnospiraceae</taxon>
        <taxon>Alitiscatomonas</taxon>
    </lineage>
</organism>
<proteinExistence type="predicted"/>
<evidence type="ECO:0000313" key="2">
    <source>
        <dbReference type="Proteomes" id="UP001652395"/>
    </source>
</evidence>
<dbReference type="RefSeq" id="WP_158358473.1">
    <property type="nucleotide sequence ID" value="NZ_JAOQJF010000011.1"/>
</dbReference>
<evidence type="ECO:0000313" key="1">
    <source>
        <dbReference type="EMBL" id="MCU6799799.1"/>
    </source>
</evidence>
<gene>
    <name evidence="1" type="ORF">OCV69_07610</name>
</gene>
<name>A0ABT2UYS4_9FIRM</name>
<reference evidence="1 2" key="1">
    <citation type="journal article" date="2021" name="ISME Commun">
        <title>Automated analysis of genomic sequences facilitates high-throughput and comprehensive description of bacteria.</title>
        <authorList>
            <person name="Hitch T.C.A."/>
        </authorList>
    </citation>
    <scope>NUCLEOTIDE SEQUENCE [LARGE SCALE GENOMIC DNA]</scope>
    <source>
        <strain evidence="2">f_CCE</strain>
    </source>
</reference>